<feature type="transmembrane region" description="Helical" evidence="7">
    <location>
        <begin position="396"/>
        <end position="418"/>
    </location>
</feature>
<dbReference type="RefSeq" id="WP_108387421.1">
    <property type="nucleotide sequence ID" value="NZ_QBUD01000011.1"/>
</dbReference>
<comment type="subcellular location">
    <subcellularLocation>
        <location evidence="1">Cell inner membrane</location>
        <topology evidence="1">Multi-pass membrane protein</topology>
    </subcellularLocation>
</comment>
<evidence type="ECO:0000256" key="2">
    <source>
        <dbReference type="ARBA" id="ARBA00022448"/>
    </source>
</evidence>
<dbReference type="Proteomes" id="UP000244523">
    <property type="component" value="Unassembled WGS sequence"/>
</dbReference>
<evidence type="ECO:0000256" key="5">
    <source>
        <dbReference type="ARBA" id="ARBA00022989"/>
    </source>
</evidence>
<dbReference type="InterPro" id="IPR048279">
    <property type="entry name" value="MdtK-like"/>
</dbReference>
<keyword evidence="9" id="KW-1185">Reference proteome</keyword>
<reference evidence="8 9" key="1">
    <citation type="submission" date="2018-04" db="EMBL/GenBank/DDBJ databases">
        <title>Genomic Encyclopedia of Archaeal and Bacterial Type Strains, Phase II (KMG-II): from individual species to whole genera.</title>
        <authorList>
            <person name="Goeker M."/>
        </authorList>
    </citation>
    <scope>NUCLEOTIDE SEQUENCE [LARGE SCALE GENOMIC DNA]</scope>
    <source>
        <strain evidence="8 9">DSM 29955</strain>
    </source>
</reference>
<keyword evidence="3" id="KW-1003">Cell membrane</keyword>
<evidence type="ECO:0000313" key="9">
    <source>
        <dbReference type="Proteomes" id="UP000244523"/>
    </source>
</evidence>
<keyword evidence="6 7" id="KW-0472">Membrane</keyword>
<keyword evidence="5 7" id="KW-1133">Transmembrane helix</keyword>
<dbReference type="PANTHER" id="PTHR43549:SF3">
    <property type="entry name" value="MULTIDRUG RESISTANCE PROTEIN YPNP-RELATED"/>
    <property type="match status" value="1"/>
</dbReference>
<dbReference type="PIRSF" id="PIRSF006603">
    <property type="entry name" value="DinF"/>
    <property type="match status" value="1"/>
</dbReference>
<dbReference type="NCBIfam" id="TIGR00797">
    <property type="entry name" value="matE"/>
    <property type="match status" value="1"/>
</dbReference>
<name>A0A2T6KB48_9RHOB</name>
<evidence type="ECO:0000256" key="1">
    <source>
        <dbReference type="ARBA" id="ARBA00004429"/>
    </source>
</evidence>
<feature type="transmembrane region" description="Helical" evidence="7">
    <location>
        <begin position="95"/>
        <end position="117"/>
    </location>
</feature>
<keyword evidence="4 7" id="KW-0812">Transmembrane</keyword>
<dbReference type="AlphaFoldDB" id="A0A2T6KB48"/>
<feature type="transmembrane region" description="Helical" evidence="7">
    <location>
        <begin position="21"/>
        <end position="38"/>
    </location>
</feature>
<evidence type="ECO:0000256" key="3">
    <source>
        <dbReference type="ARBA" id="ARBA00022475"/>
    </source>
</evidence>
<feature type="transmembrane region" description="Helical" evidence="7">
    <location>
        <begin position="170"/>
        <end position="189"/>
    </location>
</feature>
<dbReference type="InterPro" id="IPR002528">
    <property type="entry name" value="MATE_fam"/>
</dbReference>
<feature type="transmembrane region" description="Helical" evidence="7">
    <location>
        <begin position="424"/>
        <end position="446"/>
    </location>
</feature>
<feature type="transmembrane region" description="Helical" evidence="7">
    <location>
        <begin position="249"/>
        <end position="269"/>
    </location>
</feature>
<feature type="transmembrane region" description="Helical" evidence="7">
    <location>
        <begin position="58"/>
        <end position="83"/>
    </location>
</feature>
<feature type="transmembrane region" description="Helical" evidence="7">
    <location>
        <begin position="362"/>
        <end position="384"/>
    </location>
</feature>
<accession>A0A2T6KB48</accession>
<evidence type="ECO:0000313" key="8">
    <source>
        <dbReference type="EMBL" id="PUB12041.1"/>
    </source>
</evidence>
<feature type="transmembrane region" description="Helical" evidence="7">
    <location>
        <begin position="323"/>
        <end position="342"/>
    </location>
</feature>
<keyword evidence="2" id="KW-0813">Transport</keyword>
<dbReference type="GO" id="GO:0005886">
    <property type="term" value="C:plasma membrane"/>
    <property type="evidence" value="ECO:0007669"/>
    <property type="project" value="UniProtKB-SubCell"/>
</dbReference>
<evidence type="ECO:0000256" key="6">
    <source>
        <dbReference type="ARBA" id="ARBA00023136"/>
    </source>
</evidence>
<dbReference type="InterPro" id="IPR052031">
    <property type="entry name" value="Membrane_Transporter-Flippase"/>
</dbReference>
<feature type="transmembrane region" description="Helical" evidence="7">
    <location>
        <begin position="201"/>
        <end position="221"/>
    </location>
</feature>
<protein>
    <submittedName>
        <fullName evidence="8">Putative MATE family efflux protein</fullName>
    </submittedName>
</protein>
<dbReference type="GO" id="GO:0015297">
    <property type="term" value="F:antiporter activity"/>
    <property type="evidence" value="ECO:0007669"/>
    <property type="project" value="InterPro"/>
</dbReference>
<dbReference type="CDD" id="cd13145">
    <property type="entry name" value="MATE_like_5"/>
    <property type="match status" value="1"/>
</dbReference>
<gene>
    <name evidence="8" type="ORF">C8N45_11118</name>
</gene>
<dbReference type="Pfam" id="PF01554">
    <property type="entry name" value="MatE"/>
    <property type="match status" value="2"/>
</dbReference>
<proteinExistence type="predicted"/>
<feature type="transmembrane region" description="Helical" evidence="7">
    <location>
        <begin position="289"/>
        <end position="311"/>
    </location>
</feature>
<organism evidence="8 9">
    <name type="scientific">Yoonia sediminilitoris</name>
    <dbReference type="NCBI Taxonomy" id="1286148"/>
    <lineage>
        <taxon>Bacteria</taxon>
        <taxon>Pseudomonadati</taxon>
        <taxon>Pseudomonadota</taxon>
        <taxon>Alphaproteobacteria</taxon>
        <taxon>Rhodobacterales</taxon>
        <taxon>Paracoccaceae</taxon>
        <taxon>Yoonia</taxon>
    </lineage>
</organism>
<feature type="transmembrane region" description="Helical" evidence="7">
    <location>
        <begin position="137"/>
        <end position="158"/>
    </location>
</feature>
<evidence type="ECO:0000256" key="4">
    <source>
        <dbReference type="ARBA" id="ARBA00022692"/>
    </source>
</evidence>
<dbReference type="EMBL" id="QBUD01000011">
    <property type="protein sequence ID" value="PUB12041.1"/>
    <property type="molecule type" value="Genomic_DNA"/>
</dbReference>
<dbReference type="GO" id="GO:0042910">
    <property type="term" value="F:xenobiotic transmembrane transporter activity"/>
    <property type="evidence" value="ECO:0007669"/>
    <property type="project" value="InterPro"/>
</dbReference>
<dbReference type="PANTHER" id="PTHR43549">
    <property type="entry name" value="MULTIDRUG RESISTANCE PROTEIN YPNP-RELATED"/>
    <property type="match status" value="1"/>
</dbReference>
<evidence type="ECO:0000256" key="7">
    <source>
        <dbReference type="SAM" id="Phobius"/>
    </source>
</evidence>
<sequence length="464" mass="50288">MARPVDNNLTEGAIAGHFRSLAIPGAMGMLFNTLYNIVDMYFAGLLGTSAQAGIALGFQAFLIAMSVGFGLGAAMGALVGNALGARDRRQARRTIAQGIVYGVTAACLLGVAGLWYGPLIVRLVSDSGPYQDAGIRYFHILSLALPGFLVSFACNGVLQAHGDGRSMLRALMLAFVANIGLNPLFIYGIPGLWDGIGFDGLAASTVVSQTGVMLFMLRKVFRLRAMARLRARNFHPRADRFREISFQTLPTAVSMLILSLSGFVVQYALKGFGEHAVAGFGLGIRLEQILLLPIFGVSGALLPIASQNFGAKDFQRVRDALRFCWKIGFIMTAIAGPVLWVFGGTVLSFLTDDQEVIRVGVIYLRVSGVILPFYMMLFSINGLLQALKRPLSTVWISLYRQGFGVAFFIWLFVGVWGFDERGVWLGVACAVISGFGLSLWIATRVARQEMDGLFRRSAEPVQVT</sequence>
<comment type="caution">
    <text evidence="8">The sequence shown here is derived from an EMBL/GenBank/DDBJ whole genome shotgun (WGS) entry which is preliminary data.</text>
</comment>
<dbReference type="OrthoDB" id="9806302at2"/>